<dbReference type="InterPro" id="IPR050428">
    <property type="entry name" value="TCS_sensor_his_kinase"/>
</dbReference>
<dbReference type="GO" id="GO:0005886">
    <property type="term" value="C:plasma membrane"/>
    <property type="evidence" value="ECO:0007669"/>
    <property type="project" value="TreeGrafter"/>
</dbReference>
<dbReference type="Gene3D" id="3.30.565.10">
    <property type="entry name" value="Histidine kinase-like ATPase, C-terminal domain"/>
    <property type="match status" value="1"/>
</dbReference>
<dbReference type="InterPro" id="IPR003660">
    <property type="entry name" value="HAMP_dom"/>
</dbReference>
<evidence type="ECO:0000259" key="12">
    <source>
        <dbReference type="PROSITE" id="PS50885"/>
    </source>
</evidence>
<dbReference type="SUPFAM" id="SSF47384">
    <property type="entry name" value="Homodimeric domain of signal transducing histidine kinase"/>
    <property type="match status" value="1"/>
</dbReference>
<dbReference type="PROSITE" id="PS50885">
    <property type="entry name" value="HAMP"/>
    <property type="match status" value="1"/>
</dbReference>
<dbReference type="InterPro" id="IPR003661">
    <property type="entry name" value="HisK_dim/P_dom"/>
</dbReference>
<dbReference type="InterPro" id="IPR036097">
    <property type="entry name" value="HisK_dim/P_sf"/>
</dbReference>
<keyword evidence="5" id="KW-0808">Transferase</keyword>
<evidence type="ECO:0000256" key="4">
    <source>
        <dbReference type="ARBA" id="ARBA00022553"/>
    </source>
</evidence>
<dbReference type="SMART" id="SM00388">
    <property type="entry name" value="HisKA"/>
    <property type="match status" value="1"/>
</dbReference>
<dbReference type="Gene3D" id="6.10.340.10">
    <property type="match status" value="1"/>
</dbReference>
<dbReference type="InterPro" id="IPR036890">
    <property type="entry name" value="HATPase_C_sf"/>
</dbReference>
<dbReference type="AlphaFoldDB" id="A0A370N7A1"/>
<keyword evidence="14" id="KW-1185">Reference proteome</keyword>
<evidence type="ECO:0000256" key="1">
    <source>
        <dbReference type="ARBA" id="ARBA00000085"/>
    </source>
</evidence>
<keyword evidence="7 13" id="KW-0418">Kinase</keyword>
<feature type="transmembrane region" description="Helical" evidence="10">
    <location>
        <begin position="20"/>
        <end position="44"/>
    </location>
</feature>
<dbReference type="SMART" id="SM00387">
    <property type="entry name" value="HATPase_c"/>
    <property type="match status" value="1"/>
</dbReference>
<name>A0A370N7A1_9BURK</name>
<dbReference type="Pfam" id="PF02518">
    <property type="entry name" value="HATPase_c"/>
    <property type="match status" value="1"/>
</dbReference>
<dbReference type="Pfam" id="PF00672">
    <property type="entry name" value="HAMP"/>
    <property type="match status" value="1"/>
</dbReference>
<sequence length="494" mass="53082">MPGRCKTALMLSHLSYRYKIPLALSAVILLTELLVTVALVSVAVSDARNDLESSAENLCRVLTLSVRDPMVKDDLWRAFEVIRTPVAVREPTNPLKEIVVFDAKARVYASTSPRKEPIQSPVRKLPAQFGAVISHLGGAGDPFFFDFPGLLASRDVTAGMPVNSDDGSRLGYVVLVYDANTFYGRVRSTLIKLAVATVPALLLLIPLGWVWGDRMAKPLLRLTAAMARIGKEHPEKVGAGITAQGNDEIGQLEQQFRAMLAELAQKQALEREVVVSERLAAVGQVAAGIAHEINNPLGGMLNAIDTLNTHGEPDAQTKKTLGLLERGLAQIRATVGALLFEARLDSPAMSLSDWQDLKLLIAPQIQAKQAAFHWEVELDEAVALPAHLVRQLVLNLLLNAVKAVEIGGRVDCLVAVDGAGLQIAVSNTGQHISGVAMEHLFEPFGSVAMAEGRRSYSLGLWVSYQIATQLGGTISVDSAPGHTCFAVLLPVTPS</sequence>
<keyword evidence="10" id="KW-0472">Membrane</keyword>
<dbReference type="EMBL" id="QHKS01000010">
    <property type="protein sequence ID" value="RDK01486.1"/>
    <property type="molecule type" value="Genomic_DNA"/>
</dbReference>
<dbReference type="PANTHER" id="PTHR45436">
    <property type="entry name" value="SENSOR HISTIDINE KINASE YKOH"/>
    <property type="match status" value="1"/>
</dbReference>
<evidence type="ECO:0000256" key="8">
    <source>
        <dbReference type="ARBA" id="ARBA00022989"/>
    </source>
</evidence>
<dbReference type="EC" id="2.7.13.3" evidence="3"/>
<feature type="domain" description="HAMP" evidence="12">
    <location>
        <begin position="213"/>
        <end position="268"/>
    </location>
</feature>
<reference evidence="14" key="1">
    <citation type="submission" date="2018-05" db="EMBL/GenBank/DDBJ databases">
        <authorList>
            <person name="Feng T."/>
        </authorList>
    </citation>
    <scope>NUCLEOTIDE SEQUENCE [LARGE SCALE GENOMIC DNA]</scope>
    <source>
        <strain evidence="14">S27</strain>
    </source>
</reference>
<evidence type="ECO:0000256" key="3">
    <source>
        <dbReference type="ARBA" id="ARBA00012438"/>
    </source>
</evidence>
<keyword evidence="4" id="KW-0597">Phosphoprotein</keyword>
<dbReference type="Pfam" id="PF00512">
    <property type="entry name" value="HisKA"/>
    <property type="match status" value="1"/>
</dbReference>
<dbReference type="InterPro" id="IPR005467">
    <property type="entry name" value="His_kinase_dom"/>
</dbReference>
<keyword evidence="8 10" id="KW-1133">Transmembrane helix</keyword>
<dbReference type="SMART" id="SM00304">
    <property type="entry name" value="HAMP"/>
    <property type="match status" value="1"/>
</dbReference>
<dbReference type="InterPro" id="IPR003594">
    <property type="entry name" value="HATPase_dom"/>
</dbReference>
<evidence type="ECO:0000313" key="13">
    <source>
        <dbReference type="EMBL" id="RDK01486.1"/>
    </source>
</evidence>
<gene>
    <name evidence="13" type="ORF">DLM46_16830</name>
</gene>
<evidence type="ECO:0000256" key="2">
    <source>
        <dbReference type="ARBA" id="ARBA00004370"/>
    </source>
</evidence>
<accession>A0A370N7A1</accession>
<dbReference type="GO" id="GO:0000155">
    <property type="term" value="F:phosphorelay sensor kinase activity"/>
    <property type="evidence" value="ECO:0007669"/>
    <property type="project" value="InterPro"/>
</dbReference>
<dbReference type="SUPFAM" id="SSF55874">
    <property type="entry name" value="ATPase domain of HSP90 chaperone/DNA topoisomerase II/histidine kinase"/>
    <property type="match status" value="1"/>
</dbReference>
<dbReference type="CDD" id="cd00082">
    <property type="entry name" value="HisKA"/>
    <property type="match status" value="1"/>
</dbReference>
<feature type="domain" description="Histidine kinase" evidence="11">
    <location>
        <begin position="288"/>
        <end position="493"/>
    </location>
</feature>
<dbReference type="CDD" id="cd06225">
    <property type="entry name" value="HAMP"/>
    <property type="match status" value="1"/>
</dbReference>
<proteinExistence type="predicted"/>
<keyword evidence="9" id="KW-0902">Two-component regulatory system</keyword>
<dbReference type="Gene3D" id="1.10.287.130">
    <property type="match status" value="1"/>
</dbReference>
<dbReference type="Proteomes" id="UP000254875">
    <property type="component" value="Unassembled WGS sequence"/>
</dbReference>
<keyword evidence="6 10" id="KW-0812">Transmembrane</keyword>
<evidence type="ECO:0000256" key="6">
    <source>
        <dbReference type="ARBA" id="ARBA00022692"/>
    </source>
</evidence>
<dbReference type="OrthoDB" id="2521613at2"/>
<dbReference type="PANTHER" id="PTHR45436:SF5">
    <property type="entry name" value="SENSOR HISTIDINE KINASE TRCS"/>
    <property type="match status" value="1"/>
</dbReference>
<evidence type="ECO:0000256" key="10">
    <source>
        <dbReference type="SAM" id="Phobius"/>
    </source>
</evidence>
<feature type="transmembrane region" description="Helical" evidence="10">
    <location>
        <begin position="190"/>
        <end position="211"/>
    </location>
</feature>
<comment type="caution">
    <text evidence="13">The sequence shown here is derived from an EMBL/GenBank/DDBJ whole genome shotgun (WGS) entry which is preliminary data.</text>
</comment>
<evidence type="ECO:0000313" key="14">
    <source>
        <dbReference type="Proteomes" id="UP000254875"/>
    </source>
</evidence>
<evidence type="ECO:0000256" key="7">
    <source>
        <dbReference type="ARBA" id="ARBA00022777"/>
    </source>
</evidence>
<organism evidence="13 14">
    <name type="scientific">Paraburkholderia lacunae</name>
    <dbReference type="NCBI Taxonomy" id="2211104"/>
    <lineage>
        <taxon>Bacteria</taxon>
        <taxon>Pseudomonadati</taxon>
        <taxon>Pseudomonadota</taxon>
        <taxon>Betaproteobacteria</taxon>
        <taxon>Burkholderiales</taxon>
        <taxon>Burkholderiaceae</taxon>
        <taxon>Paraburkholderia</taxon>
    </lineage>
</organism>
<evidence type="ECO:0000256" key="9">
    <source>
        <dbReference type="ARBA" id="ARBA00023012"/>
    </source>
</evidence>
<comment type="subcellular location">
    <subcellularLocation>
        <location evidence="2">Membrane</location>
    </subcellularLocation>
</comment>
<comment type="catalytic activity">
    <reaction evidence="1">
        <text>ATP + protein L-histidine = ADP + protein N-phospho-L-histidine.</text>
        <dbReference type="EC" id="2.7.13.3"/>
    </reaction>
</comment>
<evidence type="ECO:0000259" key="11">
    <source>
        <dbReference type="PROSITE" id="PS50109"/>
    </source>
</evidence>
<protein>
    <recommendedName>
        <fullName evidence="3">histidine kinase</fullName>
        <ecNumber evidence="3">2.7.13.3</ecNumber>
    </recommendedName>
</protein>
<evidence type="ECO:0000256" key="5">
    <source>
        <dbReference type="ARBA" id="ARBA00022679"/>
    </source>
</evidence>
<dbReference type="PROSITE" id="PS50109">
    <property type="entry name" value="HIS_KIN"/>
    <property type="match status" value="1"/>
</dbReference>